<feature type="chain" id="PRO_5003240477" evidence="2">
    <location>
        <begin position="23"/>
        <end position="218"/>
    </location>
</feature>
<dbReference type="AlphaFoldDB" id="E9FZE7"/>
<feature type="signal peptide" evidence="2">
    <location>
        <begin position="1"/>
        <end position="22"/>
    </location>
</feature>
<dbReference type="OrthoDB" id="6334967at2759"/>
<name>E9FZE7_DAPPU</name>
<dbReference type="Proteomes" id="UP000000305">
    <property type="component" value="Unassembled WGS sequence"/>
</dbReference>
<evidence type="ECO:0000256" key="1">
    <source>
        <dbReference type="SAM" id="Phobius"/>
    </source>
</evidence>
<proteinExistence type="predicted"/>
<dbReference type="HOGENOM" id="CLU_1268046_0_0_1"/>
<dbReference type="EMBL" id="GL732528">
    <property type="protein sequence ID" value="EFX87276.1"/>
    <property type="molecule type" value="Genomic_DNA"/>
</dbReference>
<keyword evidence="1" id="KW-1133">Transmembrane helix</keyword>
<accession>E9FZE7</accession>
<dbReference type="OMA" id="IDEDICQ"/>
<evidence type="ECO:0000256" key="2">
    <source>
        <dbReference type="SAM" id="SignalP"/>
    </source>
</evidence>
<gene>
    <name evidence="3" type="ORF">DAPPUDRAFT_312544</name>
</gene>
<sequence length="218" mass="24707">MAVANLLKLAVLLIGFFGYLTGSQQPSEDAPSVVHNYRNKRSIYLNAKAPILIAAYITIPISVALPALKGRSARSQTNYNVTQVPYSYDDPKFASQLQKIDVYMDYLEIPDDMCRQRFICEVASSPTAYSPLYNVFKKQLSTEMEVKKSYSSRYFRYFNALQEGKRSATEHADDKSAGCRVLYGTCPNDIEETINMDVLHIMQFLTQKFKIEFADTTA</sequence>
<dbReference type="KEGG" id="dpx:DAPPUDRAFT_312544"/>
<evidence type="ECO:0000313" key="3">
    <source>
        <dbReference type="EMBL" id="EFX87276.1"/>
    </source>
</evidence>
<feature type="transmembrane region" description="Helical" evidence="1">
    <location>
        <begin position="46"/>
        <end position="68"/>
    </location>
</feature>
<evidence type="ECO:0000313" key="4">
    <source>
        <dbReference type="Proteomes" id="UP000000305"/>
    </source>
</evidence>
<reference evidence="3 4" key="1">
    <citation type="journal article" date="2011" name="Science">
        <title>The ecoresponsive genome of Daphnia pulex.</title>
        <authorList>
            <person name="Colbourne J.K."/>
            <person name="Pfrender M.E."/>
            <person name="Gilbert D."/>
            <person name="Thomas W.K."/>
            <person name="Tucker A."/>
            <person name="Oakley T.H."/>
            <person name="Tokishita S."/>
            <person name="Aerts A."/>
            <person name="Arnold G.J."/>
            <person name="Basu M.K."/>
            <person name="Bauer D.J."/>
            <person name="Caceres C.E."/>
            <person name="Carmel L."/>
            <person name="Casola C."/>
            <person name="Choi J.H."/>
            <person name="Detter J.C."/>
            <person name="Dong Q."/>
            <person name="Dusheyko S."/>
            <person name="Eads B.D."/>
            <person name="Frohlich T."/>
            <person name="Geiler-Samerotte K.A."/>
            <person name="Gerlach D."/>
            <person name="Hatcher P."/>
            <person name="Jogdeo S."/>
            <person name="Krijgsveld J."/>
            <person name="Kriventseva E.V."/>
            <person name="Kultz D."/>
            <person name="Laforsch C."/>
            <person name="Lindquist E."/>
            <person name="Lopez J."/>
            <person name="Manak J.R."/>
            <person name="Muller J."/>
            <person name="Pangilinan J."/>
            <person name="Patwardhan R.P."/>
            <person name="Pitluck S."/>
            <person name="Pritham E.J."/>
            <person name="Rechtsteiner A."/>
            <person name="Rho M."/>
            <person name="Rogozin I.B."/>
            <person name="Sakarya O."/>
            <person name="Salamov A."/>
            <person name="Schaack S."/>
            <person name="Shapiro H."/>
            <person name="Shiga Y."/>
            <person name="Skalitzky C."/>
            <person name="Smith Z."/>
            <person name="Souvorov A."/>
            <person name="Sung W."/>
            <person name="Tang Z."/>
            <person name="Tsuchiya D."/>
            <person name="Tu H."/>
            <person name="Vos H."/>
            <person name="Wang M."/>
            <person name="Wolf Y.I."/>
            <person name="Yamagata H."/>
            <person name="Yamada T."/>
            <person name="Ye Y."/>
            <person name="Shaw J.R."/>
            <person name="Andrews J."/>
            <person name="Crease T.J."/>
            <person name="Tang H."/>
            <person name="Lucas S.M."/>
            <person name="Robertson H.M."/>
            <person name="Bork P."/>
            <person name="Koonin E.V."/>
            <person name="Zdobnov E.M."/>
            <person name="Grigoriev I.V."/>
            <person name="Lynch M."/>
            <person name="Boore J.L."/>
        </authorList>
    </citation>
    <scope>NUCLEOTIDE SEQUENCE [LARGE SCALE GENOMIC DNA]</scope>
</reference>
<organism evidence="3 4">
    <name type="scientific">Daphnia pulex</name>
    <name type="common">Water flea</name>
    <dbReference type="NCBI Taxonomy" id="6669"/>
    <lineage>
        <taxon>Eukaryota</taxon>
        <taxon>Metazoa</taxon>
        <taxon>Ecdysozoa</taxon>
        <taxon>Arthropoda</taxon>
        <taxon>Crustacea</taxon>
        <taxon>Branchiopoda</taxon>
        <taxon>Diplostraca</taxon>
        <taxon>Cladocera</taxon>
        <taxon>Anomopoda</taxon>
        <taxon>Daphniidae</taxon>
        <taxon>Daphnia</taxon>
    </lineage>
</organism>
<keyword evidence="1" id="KW-0472">Membrane</keyword>
<protein>
    <submittedName>
        <fullName evidence="3">Uncharacterized protein</fullName>
    </submittedName>
</protein>
<keyword evidence="2" id="KW-0732">Signal</keyword>
<keyword evidence="4" id="KW-1185">Reference proteome</keyword>
<dbReference type="InParanoid" id="E9FZE7"/>
<keyword evidence="1" id="KW-0812">Transmembrane</keyword>